<protein>
    <recommendedName>
        <fullName evidence="3">Intradiol ring-cleavage dioxygenases domain-containing protein</fullName>
    </recommendedName>
</protein>
<dbReference type="EMBL" id="JBIAZU010000001">
    <property type="protein sequence ID" value="MFF5288123.1"/>
    <property type="molecule type" value="Genomic_DNA"/>
</dbReference>
<dbReference type="SUPFAM" id="SSF49482">
    <property type="entry name" value="Aromatic compound dioxygenase"/>
    <property type="match status" value="1"/>
</dbReference>
<name>A0ABW6W4R6_9ACTN</name>
<reference evidence="1 2" key="1">
    <citation type="submission" date="2024-10" db="EMBL/GenBank/DDBJ databases">
        <title>The Natural Products Discovery Center: Release of the First 8490 Sequenced Strains for Exploring Actinobacteria Biosynthetic Diversity.</title>
        <authorList>
            <person name="Kalkreuter E."/>
            <person name="Kautsar S.A."/>
            <person name="Yang D."/>
            <person name="Bader C.D."/>
            <person name="Teijaro C.N."/>
            <person name="Fluegel L."/>
            <person name="Davis C.M."/>
            <person name="Simpson J.R."/>
            <person name="Lauterbach L."/>
            <person name="Steele A.D."/>
            <person name="Gui C."/>
            <person name="Meng S."/>
            <person name="Li G."/>
            <person name="Viehrig K."/>
            <person name="Ye F."/>
            <person name="Su P."/>
            <person name="Kiefer A.F."/>
            <person name="Nichols A."/>
            <person name="Cepeda A.J."/>
            <person name="Yan W."/>
            <person name="Fan B."/>
            <person name="Jiang Y."/>
            <person name="Adhikari A."/>
            <person name="Zheng C.-J."/>
            <person name="Schuster L."/>
            <person name="Cowan T.M."/>
            <person name="Smanski M.J."/>
            <person name="Chevrette M.G."/>
            <person name="De Carvalho L.P.S."/>
            <person name="Shen B."/>
        </authorList>
    </citation>
    <scope>NUCLEOTIDE SEQUENCE [LARGE SCALE GENOMIC DNA]</scope>
    <source>
        <strain evidence="1 2">NPDC000087</strain>
    </source>
</reference>
<dbReference type="Gene3D" id="2.60.130.10">
    <property type="entry name" value="Aromatic compound dioxygenase"/>
    <property type="match status" value="1"/>
</dbReference>
<dbReference type="Proteomes" id="UP001602245">
    <property type="component" value="Unassembled WGS sequence"/>
</dbReference>
<dbReference type="PANTHER" id="PTHR34315:SF1">
    <property type="entry name" value="INTRADIOL RING-CLEAVAGE DIOXYGENASES DOMAIN-CONTAINING PROTEIN-RELATED"/>
    <property type="match status" value="1"/>
</dbReference>
<dbReference type="InterPro" id="IPR015889">
    <property type="entry name" value="Intradiol_dOase_core"/>
</dbReference>
<evidence type="ECO:0008006" key="3">
    <source>
        <dbReference type="Google" id="ProtNLM"/>
    </source>
</evidence>
<keyword evidence="2" id="KW-1185">Reference proteome</keyword>
<organism evidence="1 2">
    <name type="scientific">Paractinoplanes globisporus</name>
    <dbReference type="NCBI Taxonomy" id="113565"/>
    <lineage>
        <taxon>Bacteria</taxon>
        <taxon>Bacillati</taxon>
        <taxon>Actinomycetota</taxon>
        <taxon>Actinomycetes</taxon>
        <taxon>Micromonosporales</taxon>
        <taxon>Micromonosporaceae</taxon>
        <taxon>Paractinoplanes</taxon>
    </lineage>
</organism>
<dbReference type="RefSeq" id="WP_020518557.1">
    <property type="nucleotide sequence ID" value="NZ_JBIAZU010000001.1"/>
</dbReference>
<comment type="caution">
    <text evidence="1">The sequence shown here is derived from an EMBL/GenBank/DDBJ whole genome shotgun (WGS) entry which is preliminary data.</text>
</comment>
<gene>
    <name evidence="1" type="ORF">ACFY35_01705</name>
</gene>
<evidence type="ECO:0000313" key="1">
    <source>
        <dbReference type="EMBL" id="MFF5288123.1"/>
    </source>
</evidence>
<dbReference type="PANTHER" id="PTHR34315">
    <property type="match status" value="1"/>
</dbReference>
<accession>A0ABW6W4R6</accession>
<sequence length="164" mass="17235">MALRPRPPPARHCDRAGRYSLYSSGVTNENYLRGIQVADSTGRVAFTSIYPACYSGRWPHIHFEVYSSLANAAGGAGPIRKTSQIALPESISRTVYASATGYAQSVANMNRITLASDMVFGDDLAAREMATVTGSVSAGYVASLAITVDPSKTESSGGGPRPSA</sequence>
<evidence type="ECO:0000313" key="2">
    <source>
        <dbReference type="Proteomes" id="UP001602245"/>
    </source>
</evidence>
<proteinExistence type="predicted"/>